<reference evidence="2 3" key="1">
    <citation type="submission" date="2023-01" db="EMBL/GenBank/DDBJ databases">
        <title>Analysis of 21 Apiospora genomes using comparative genomics revels a genus with tremendous synthesis potential of carbohydrate active enzymes and secondary metabolites.</title>
        <authorList>
            <person name="Sorensen T."/>
        </authorList>
    </citation>
    <scope>NUCLEOTIDE SEQUENCE [LARGE SCALE GENOMIC DNA]</scope>
    <source>
        <strain evidence="2 3">CBS 135458</strain>
    </source>
</reference>
<dbReference type="Gene3D" id="1.10.630.10">
    <property type="entry name" value="Cytochrome P450"/>
    <property type="match status" value="1"/>
</dbReference>
<dbReference type="PANTHER" id="PTHR46696:SF6">
    <property type="entry name" value="P450, PUTATIVE (EUROFUNG)-RELATED"/>
    <property type="match status" value="1"/>
</dbReference>
<comment type="caution">
    <text evidence="2">The sequence shown here is derived from an EMBL/GenBank/DDBJ whole genome shotgun (WGS) entry which is preliminary data.</text>
</comment>
<name>A0ABR1VFA6_9PEZI</name>
<gene>
    <name evidence="2" type="ORF">PG994_006518</name>
</gene>
<dbReference type="RefSeq" id="XP_066717196.1">
    <property type="nucleotide sequence ID" value="XM_066857927.1"/>
</dbReference>
<dbReference type="PRINTS" id="PR00359">
    <property type="entry name" value="BP450"/>
</dbReference>
<dbReference type="SUPFAM" id="SSF48264">
    <property type="entry name" value="Cytochrome P450"/>
    <property type="match status" value="1"/>
</dbReference>
<dbReference type="InterPro" id="IPR002397">
    <property type="entry name" value="Cyt_P450_B"/>
</dbReference>
<sequence>MTMQDIPSFPFAREETYHPSPIYARLLKDAPISQVKLYDGNLAWLLTKHKVCCEALSSPKLSADRRARATPRSTRGGRKAKEAIVTFVNMDDPGHAAQRAMLEDEFTPEIVDRKRRPMMEEVVDAVLEGFVAKGEELGRRQEPVDLVKEFALHVPTLIIYRALGVPAGDVARLSRDSEIRNSTSRNAAETANAELQKYIAGLVQQKKIQQQPGSENDEDIISKLVAEQLTPGHLTEDQVTALAFLVLTAGNAALIKSIALGVLTLLQHPAQLADVRRRPAALAAQVVSEVTRFHTASGLNSRRAVREDVVIGGQILRRGEGVICAVQAANWDGEKFADPDWFDIYWWASGGMRPEETLGFGFGPHRCQAEHFARAQLEIVFVKLFRRLPGLRMAKKEIELSYSEPTMNVGVEELPVYFN</sequence>
<dbReference type="Proteomes" id="UP001480595">
    <property type="component" value="Unassembled WGS sequence"/>
</dbReference>
<evidence type="ECO:0000256" key="1">
    <source>
        <dbReference type="ARBA" id="ARBA00010617"/>
    </source>
</evidence>
<keyword evidence="3" id="KW-1185">Reference proteome</keyword>
<dbReference type="InterPro" id="IPR001128">
    <property type="entry name" value="Cyt_P450"/>
</dbReference>
<dbReference type="InterPro" id="IPR036396">
    <property type="entry name" value="Cyt_P450_sf"/>
</dbReference>
<dbReference type="Pfam" id="PF00067">
    <property type="entry name" value="p450"/>
    <property type="match status" value="1"/>
</dbReference>
<protein>
    <submittedName>
        <fullName evidence="2">Cytochrome p450 55a3</fullName>
    </submittedName>
</protein>
<comment type="similarity">
    <text evidence="1">Belongs to the cytochrome P450 family.</text>
</comment>
<evidence type="ECO:0000313" key="2">
    <source>
        <dbReference type="EMBL" id="KAK8069902.1"/>
    </source>
</evidence>
<dbReference type="GeneID" id="92090990"/>
<dbReference type="PANTHER" id="PTHR46696">
    <property type="entry name" value="P450, PUTATIVE (EUROFUNG)-RELATED"/>
    <property type="match status" value="1"/>
</dbReference>
<proteinExistence type="inferred from homology"/>
<dbReference type="EMBL" id="JAQQWL010000006">
    <property type="protein sequence ID" value="KAK8069902.1"/>
    <property type="molecule type" value="Genomic_DNA"/>
</dbReference>
<evidence type="ECO:0000313" key="3">
    <source>
        <dbReference type="Proteomes" id="UP001480595"/>
    </source>
</evidence>
<organism evidence="2 3">
    <name type="scientific">Apiospora phragmitis</name>
    <dbReference type="NCBI Taxonomy" id="2905665"/>
    <lineage>
        <taxon>Eukaryota</taxon>
        <taxon>Fungi</taxon>
        <taxon>Dikarya</taxon>
        <taxon>Ascomycota</taxon>
        <taxon>Pezizomycotina</taxon>
        <taxon>Sordariomycetes</taxon>
        <taxon>Xylariomycetidae</taxon>
        <taxon>Amphisphaeriales</taxon>
        <taxon>Apiosporaceae</taxon>
        <taxon>Apiospora</taxon>
    </lineage>
</organism>
<accession>A0ABR1VFA6</accession>